<keyword evidence="3" id="KW-1185">Reference proteome</keyword>
<reference evidence="3" key="1">
    <citation type="journal article" date="2019" name="Int. J. Syst. Evol. Microbiol.">
        <title>The Global Catalogue of Microorganisms (GCM) 10K type strain sequencing project: providing services to taxonomists for standard genome sequencing and annotation.</title>
        <authorList>
            <consortium name="The Broad Institute Genomics Platform"/>
            <consortium name="The Broad Institute Genome Sequencing Center for Infectious Disease"/>
            <person name="Wu L."/>
            <person name="Ma J."/>
        </authorList>
    </citation>
    <scope>NUCLEOTIDE SEQUENCE [LARGE SCALE GENOMIC DNA]</scope>
    <source>
        <strain evidence="3">JCM 17342</strain>
    </source>
</reference>
<feature type="repeat" description="WD" evidence="1">
    <location>
        <begin position="140"/>
        <end position="181"/>
    </location>
</feature>
<sequence length="215" mass="22935">MIAAASGGKEIVVGQGELLDVLLIDEGKPVVSAVFSPDGRFLAAVAGRRLHLWDAIRREPLVPERRPTSGRKKRQGNRTRQPQHIAWVNCAAFSPDSAFVAVGGSYEFYDEHGVLHDGDPVNAVSLIDVRSGSTDGPPFLAGHGEEITSAAFSLDATLLSATDEGGTTWLWDVATRQLVDAPTPPLLMSTARSPDGRVLAEARDDGTVRLRSLTG</sequence>
<dbReference type="Pfam" id="PF00400">
    <property type="entry name" value="WD40"/>
    <property type="match status" value="3"/>
</dbReference>
<dbReference type="SMART" id="SM00320">
    <property type="entry name" value="WD40"/>
    <property type="match status" value="3"/>
</dbReference>
<evidence type="ECO:0000256" key="1">
    <source>
        <dbReference type="PROSITE-ProRule" id="PRU00221"/>
    </source>
</evidence>
<gene>
    <name evidence="2" type="ORF">GCM10022247_54720</name>
</gene>
<proteinExistence type="predicted"/>
<name>A0ABP7TAU5_9PSEU</name>
<keyword evidence="1" id="KW-0853">WD repeat</keyword>
<dbReference type="PROSITE" id="PS50082">
    <property type="entry name" value="WD_REPEATS_2"/>
    <property type="match status" value="1"/>
</dbReference>
<dbReference type="EMBL" id="BAABAL010000018">
    <property type="protein sequence ID" value="GAA4023427.1"/>
    <property type="molecule type" value="Genomic_DNA"/>
</dbReference>
<protein>
    <recommendedName>
        <fullName evidence="4">WD40 repeat domain-containing protein</fullName>
    </recommendedName>
</protein>
<dbReference type="InterPro" id="IPR015943">
    <property type="entry name" value="WD40/YVTN_repeat-like_dom_sf"/>
</dbReference>
<evidence type="ECO:0000313" key="3">
    <source>
        <dbReference type="Proteomes" id="UP001501747"/>
    </source>
</evidence>
<dbReference type="Proteomes" id="UP001501747">
    <property type="component" value="Unassembled WGS sequence"/>
</dbReference>
<dbReference type="InterPro" id="IPR001680">
    <property type="entry name" value="WD40_rpt"/>
</dbReference>
<evidence type="ECO:0000313" key="2">
    <source>
        <dbReference type="EMBL" id="GAA4023427.1"/>
    </source>
</evidence>
<accession>A0ABP7TAU5</accession>
<dbReference type="PANTHER" id="PTHR19879">
    <property type="entry name" value="TRANSCRIPTION INITIATION FACTOR TFIID"/>
    <property type="match status" value="1"/>
</dbReference>
<dbReference type="Gene3D" id="2.130.10.10">
    <property type="entry name" value="YVTN repeat-like/Quinoprotein amine dehydrogenase"/>
    <property type="match status" value="2"/>
</dbReference>
<evidence type="ECO:0008006" key="4">
    <source>
        <dbReference type="Google" id="ProtNLM"/>
    </source>
</evidence>
<organism evidence="2 3">
    <name type="scientific">Allokutzneria multivorans</name>
    <dbReference type="NCBI Taxonomy" id="1142134"/>
    <lineage>
        <taxon>Bacteria</taxon>
        <taxon>Bacillati</taxon>
        <taxon>Actinomycetota</taxon>
        <taxon>Actinomycetes</taxon>
        <taxon>Pseudonocardiales</taxon>
        <taxon>Pseudonocardiaceae</taxon>
        <taxon>Allokutzneria</taxon>
    </lineage>
</organism>
<comment type="caution">
    <text evidence="2">The sequence shown here is derived from an EMBL/GenBank/DDBJ whole genome shotgun (WGS) entry which is preliminary data.</text>
</comment>
<dbReference type="PANTHER" id="PTHR19879:SF9">
    <property type="entry name" value="TRANSCRIPTION INITIATION FACTOR TFIID SUBUNIT 5"/>
    <property type="match status" value="1"/>
</dbReference>
<dbReference type="RefSeq" id="WP_344880557.1">
    <property type="nucleotide sequence ID" value="NZ_BAABAL010000018.1"/>
</dbReference>
<dbReference type="SUPFAM" id="SSF82171">
    <property type="entry name" value="DPP6 N-terminal domain-like"/>
    <property type="match status" value="1"/>
</dbReference>